<gene>
    <name evidence="2" type="ORF">D6D21_05994</name>
</gene>
<feature type="compositionally biased region" description="Low complexity" evidence="1">
    <location>
        <begin position="1"/>
        <end position="39"/>
    </location>
</feature>
<dbReference type="Proteomes" id="UP000309076">
    <property type="component" value="Unassembled WGS sequence"/>
</dbReference>
<feature type="region of interest" description="Disordered" evidence="1">
    <location>
        <begin position="1"/>
        <end position="78"/>
    </location>
</feature>
<comment type="caution">
    <text evidence="2">The sequence shown here is derived from an EMBL/GenBank/DDBJ whole genome shotgun (WGS) entry which is preliminary data.</text>
</comment>
<evidence type="ECO:0000313" key="2">
    <source>
        <dbReference type="EMBL" id="THW42143.1"/>
    </source>
</evidence>
<sequence>MASSPSSPSSANDVLTSHSSSHPNPHLSSSSSDNQDHTSAFPSQDHFHTSLSALDGNCQTSQSPDTDRSNMTSPIEGTPTIASASVLETTKALQSRLGFLSLPPEIRNMIYGFLFTPVQDGTCWVVRAKFMDASLSGVRLPCYLCSNGSMHTICTSVFAQQDTFTYTALTLTNKHIHSSIHQTCRTIREESLSISLAHMRISMKCRFNGDDPSYRGFLAFLTNMGQPKGAHLAVLNVRSFDPQNSKLKLDKPSCLSRIINEHEITIGHLELDECWLRGLQPVSLLEFFVDFVQSLNRVPITVRWVPQRSCSGVAYKDEMDAFNEAVGIWLEATSISKAKGSGLKMPLLRDFLPKYFDQPQT</sequence>
<dbReference type="InterPro" id="IPR038883">
    <property type="entry name" value="AN11006-like"/>
</dbReference>
<organism evidence="2 3">
    <name type="scientific">Aureobasidium pullulans</name>
    <name type="common">Black yeast</name>
    <name type="synonym">Pullularia pullulans</name>
    <dbReference type="NCBI Taxonomy" id="5580"/>
    <lineage>
        <taxon>Eukaryota</taxon>
        <taxon>Fungi</taxon>
        <taxon>Dikarya</taxon>
        <taxon>Ascomycota</taxon>
        <taxon>Pezizomycotina</taxon>
        <taxon>Dothideomycetes</taxon>
        <taxon>Dothideomycetidae</taxon>
        <taxon>Dothideales</taxon>
        <taxon>Saccotheciaceae</taxon>
        <taxon>Aureobasidium</taxon>
    </lineage>
</organism>
<dbReference type="AlphaFoldDB" id="A0AB74IV66"/>
<proteinExistence type="predicted"/>
<evidence type="ECO:0000313" key="3">
    <source>
        <dbReference type="Proteomes" id="UP000309076"/>
    </source>
</evidence>
<feature type="compositionally biased region" description="Polar residues" evidence="1">
    <location>
        <begin position="49"/>
        <end position="78"/>
    </location>
</feature>
<accession>A0AB74IV66</accession>
<dbReference type="EMBL" id="QZAM01000115">
    <property type="protein sequence ID" value="THW42143.1"/>
    <property type="molecule type" value="Genomic_DNA"/>
</dbReference>
<protein>
    <submittedName>
        <fullName evidence="2">Uncharacterized protein</fullName>
    </submittedName>
</protein>
<evidence type="ECO:0000256" key="1">
    <source>
        <dbReference type="SAM" id="MobiDB-lite"/>
    </source>
</evidence>
<reference evidence="2 3" key="1">
    <citation type="submission" date="2018-10" db="EMBL/GenBank/DDBJ databases">
        <title>Fifty Aureobasidium pullulans genomes reveal a recombining polyextremotolerant generalist.</title>
        <authorList>
            <person name="Gostincar C."/>
            <person name="Turk M."/>
            <person name="Zajc J."/>
            <person name="Gunde-Cimerman N."/>
        </authorList>
    </citation>
    <scope>NUCLEOTIDE SEQUENCE [LARGE SCALE GENOMIC DNA]</scope>
    <source>
        <strain evidence="2 3">EXF-10796</strain>
    </source>
</reference>
<dbReference type="PANTHER" id="PTHR42085">
    <property type="entry name" value="F-BOX DOMAIN-CONTAINING PROTEIN"/>
    <property type="match status" value="1"/>
</dbReference>
<dbReference type="PANTHER" id="PTHR42085:SF8">
    <property type="entry name" value="F-BOX DOMAIN-CONTAINING PROTEIN"/>
    <property type="match status" value="1"/>
</dbReference>
<name>A0AB74IV66_AURPU</name>